<organism evidence="2 3">
    <name type="scientific">Psychroserpens algicola</name>
    <dbReference type="NCBI Taxonomy" id="1719034"/>
    <lineage>
        <taxon>Bacteria</taxon>
        <taxon>Pseudomonadati</taxon>
        <taxon>Bacteroidota</taxon>
        <taxon>Flavobacteriia</taxon>
        <taxon>Flavobacteriales</taxon>
        <taxon>Flavobacteriaceae</taxon>
        <taxon>Psychroserpens</taxon>
    </lineage>
</organism>
<gene>
    <name evidence="2" type="ORF">MUY34_14370</name>
</gene>
<dbReference type="RefSeq" id="WP_248413630.1">
    <property type="nucleotide sequence ID" value="NZ_JALPQF010000015.1"/>
</dbReference>
<protein>
    <submittedName>
        <fullName evidence="2">DUF6168 family protein</fullName>
    </submittedName>
</protein>
<keyword evidence="1" id="KW-1133">Transmembrane helix</keyword>
<evidence type="ECO:0000256" key="1">
    <source>
        <dbReference type="SAM" id="Phobius"/>
    </source>
</evidence>
<name>A0ABT0HBS6_9FLAO</name>
<accession>A0ABT0HBS6</accession>
<keyword evidence="1" id="KW-0472">Membrane</keyword>
<evidence type="ECO:0000313" key="3">
    <source>
        <dbReference type="Proteomes" id="UP001203687"/>
    </source>
</evidence>
<reference evidence="2" key="1">
    <citation type="submission" date="2022-04" db="EMBL/GenBank/DDBJ databases">
        <authorList>
            <person name="Ren T."/>
        </authorList>
    </citation>
    <scope>NUCLEOTIDE SEQUENCE</scope>
    <source>
        <strain evidence="2">F63249</strain>
    </source>
</reference>
<dbReference type="Pfam" id="PF19665">
    <property type="entry name" value="DUF6168"/>
    <property type="match status" value="1"/>
</dbReference>
<keyword evidence="1" id="KW-0812">Transmembrane</keyword>
<feature type="transmembrane region" description="Helical" evidence="1">
    <location>
        <begin position="41"/>
        <end position="58"/>
    </location>
</feature>
<dbReference type="Proteomes" id="UP001203687">
    <property type="component" value="Unassembled WGS sequence"/>
</dbReference>
<sequence>MSQQLLRFSSKLILILAIAFGIHLLALYYLQHPLFENKIVLAYVVNAVLAISIYGFLLKMKEKYKEQLGFLFLAGSIFKFVVFFVLFYGAYKADGTISKLEFAAFFIPYLLCLVIETSSLAKWLNNLE</sequence>
<proteinExistence type="predicted"/>
<evidence type="ECO:0000313" key="2">
    <source>
        <dbReference type="EMBL" id="MCK8481814.1"/>
    </source>
</evidence>
<dbReference type="EMBL" id="JALPQF010000015">
    <property type="protein sequence ID" value="MCK8481814.1"/>
    <property type="molecule type" value="Genomic_DNA"/>
</dbReference>
<feature type="transmembrane region" description="Helical" evidence="1">
    <location>
        <begin position="103"/>
        <end position="124"/>
    </location>
</feature>
<dbReference type="InterPro" id="IPR046166">
    <property type="entry name" value="DUF6168"/>
</dbReference>
<feature type="transmembrane region" description="Helical" evidence="1">
    <location>
        <begin position="70"/>
        <end position="91"/>
    </location>
</feature>
<keyword evidence="3" id="KW-1185">Reference proteome</keyword>
<comment type="caution">
    <text evidence="2">The sequence shown here is derived from an EMBL/GenBank/DDBJ whole genome shotgun (WGS) entry which is preliminary data.</text>
</comment>
<feature type="transmembrane region" description="Helical" evidence="1">
    <location>
        <begin position="12"/>
        <end position="29"/>
    </location>
</feature>